<protein>
    <submittedName>
        <fullName evidence="1">Uncharacterized protein</fullName>
    </submittedName>
</protein>
<evidence type="ECO:0000313" key="1">
    <source>
        <dbReference type="EMBL" id="MFD1175792.1"/>
    </source>
</evidence>
<comment type="caution">
    <text evidence="1">The sequence shown here is derived from an EMBL/GenBank/DDBJ whole genome shotgun (WGS) entry which is preliminary data.</text>
</comment>
<name>A0ABW3RTK7_9BACL</name>
<organism evidence="1 2">
    <name type="scientific">Paenibacillus puldeungensis</name>
    <dbReference type="NCBI Taxonomy" id="696536"/>
    <lineage>
        <taxon>Bacteria</taxon>
        <taxon>Bacillati</taxon>
        <taxon>Bacillota</taxon>
        <taxon>Bacilli</taxon>
        <taxon>Bacillales</taxon>
        <taxon>Paenibacillaceae</taxon>
        <taxon>Paenibacillus</taxon>
    </lineage>
</organism>
<reference evidence="2" key="1">
    <citation type="journal article" date="2019" name="Int. J. Syst. Evol. Microbiol.">
        <title>The Global Catalogue of Microorganisms (GCM) 10K type strain sequencing project: providing services to taxonomists for standard genome sequencing and annotation.</title>
        <authorList>
            <consortium name="The Broad Institute Genomics Platform"/>
            <consortium name="The Broad Institute Genome Sequencing Center for Infectious Disease"/>
            <person name="Wu L."/>
            <person name="Ma J."/>
        </authorList>
    </citation>
    <scope>NUCLEOTIDE SEQUENCE [LARGE SCALE GENOMIC DNA]</scope>
    <source>
        <strain evidence="2">CCUG 59189</strain>
    </source>
</reference>
<evidence type="ECO:0000313" key="2">
    <source>
        <dbReference type="Proteomes" id="UP001597262"/>
    </source>
</evidence>
<gene>
    <name evidence="1" type="ORF">ACFQ3W_05670</name>
</gene>
<dbReference type="EMBL" id="JBHTLM010000003">
    <property type="protein sequence ID" value="MFD1175792.1"/>
    <property type="molecule type" value="Genomic_DNA"/>
</dbReference>
<dbReference type="RefSeq" id="WP_379317515.1">
    <property type="nucleotide sequence ID" value="NZ_JBHTLM010000003.1"/>
</dbReference>
<dbReference type="Proteomes" id="UP001597262">
    <property type="component" value="Unassembled WGS sequence"/>
</dbReference>
<keyword evidence="2" id="KW-1185">Reference proteome</keyword>
<sequence length="46" mass="5639">MFREFAHEGRVIFEVKAEDYNYEQIIQAIDLRILIMAEIFKKQPFF</sequence>
<accession>A0ABW3RTK7</accession>
<proteinExistence type="predicted"/>